<evidence type="ECO:0000256" key="1">
    <source>
        <dbReference type="SAM" id="SignalP"/>
    </source>
</evidence>
<evidence type="ECO:0008006" key="4">
    <source>
        <dbReference type="Google" id="ProtNLM"/>
    </source>
</evidence>
<reference evidence="2 3" key="1">
    <citation type="submission" date="2016-01" db="EMBL/GenBank/DDBJ databases">
        <title>The new phylogeny of the genus Mycobacterium.</title>
        <authorList>
            <person name="Tarcisio F."/>
            <person name="Conor M."/>
            <person name="Antonella G."/>
            <person name="Elisabetta G."/>
            <person name="Giulia F.S."/>
            <person name="Sara T."/>
            <person name="Anna F."/>
            <person name="Clotilde B."/>
            <person name="Roberto B."/>
            <person name="Veronica D.S."/>
            <person name="Fabio R."/>
            <person name="Monica P."/>
            <person name="Olivier J."/>
            <person name="Enrico T."/>
            <person name="Nicola S."/>
        </authorList>
    </citation>
    <scope>NUCLEOTIDE SEQUENCE [LARGE SCALE GENOMIC DNA]</scope>
    <source>
        <strain evidence="2 3">ATCC 27353</strain>
    </source>
</reference>
<dbReference type="AlphaFoldDB" id="A0A1X1TLW0"/>
<comment type="caution">
    <text evidence="2">The sequence shown here is derived from an EMBL/GenBank/DDBJ whole genome shotgun (WGS) entry which is preliminary data.</text>
</comment>
<protein>
    <recommendedName>
        <fullName evidence="4">PE-PGRS family protein</fullName>
    </recommendedName>
</protein>
<evidence type="ECO:0000313" key="2">
    <source>
        <dbReference type="EMBL" id="ORV45562.1"/>
    </source>
</evidence>
<keyword evidence="3" id="KW-1185">Reference proteome</keyword>
<dbReference type="Proteomes" id="UP000193465">
    <property type="component" value="Unassembled WGS sequence"/>
</dbReference>
<evidence type="ECO:0000313" key="3">
    <source>
        <dbReference type="Proteomes" id="UP000193465"/>
    </source>
</evidence>
<feature type="chain" id="PRO_5013207931" description="PE-PGRS family protein" evidence="1">
    <location>
        <begin position="20"/>
        <end position="537"/>
    </location>
</feature>
<keyword evidence="1" id="KW-0732">Signal</keyword>
<organism evidence="2 3">
    <name type="scientific">Mycolicibacter engbaekii</name>
    <dbReference type="NCBI Taxonomy" id="188915"/>
    <lineage>
        <taxon>Bacteria</taxon>
        <taxon>Bacillati</taxon>
        <taxon>Actinomycetota</taxon>
        <taxon>Actinomycetes</taxon>
        <taxon>Mycobacteriales</taxon>
        <taxon>Mycobacteriaceae</taxon>
        <taxon>Mycolicibacter</taxon>
    </lineage>
</organism>
<dbReference type="EMBL" id="LQOT01000042">
    <property type="protein sequence ID" value="ORV45562.1"/>
    <property type="molecule type" value="Genomic_DNA"/>
</dbReference>
<proteinExistence type="predicted"/>
<feature type="signal peptide" evidence="1">
    <location>
        <begin position="1"/>
        <end position="19"/>
    </location>
</feature>
<accession>A0A1X1TLW0</accession>
<name>A0A1X1TLW0_9MYCO</name>
<gene>
    <name evidence="2" type="ORF">AWC02_13455</name>
</gene>
<sequence length="537" mass="54689">MTRSCVAGIAVLSAGIVTAAPVPAPAPAVPPSVALAASYGDLFANTADNIERIGAQTDWSALSQVFTTLFTNPLGLIDAASNFTVAVDTDTASLPATLAVQLSPGLELLIAGLASHVATLDALFGVIEDLGDPKTAWTALVNAPATLLDAYLNGQRDVSLLGGAMSLPVYNGVLAPEQNLELNLDLSRVLDMLGLQMPDLGSVELDAVIEHVRLGTLTVGTLLSGLGLSDEGMGDLLAWATGVGTLGDLLEFLGLGDLGLSQYNLAALLSEWGGTDFFRDLDLDLALGDFRFADVVSAFGIDAAIPLAVGHLLVGLGDGDLSSAYLGSLLSDIGLLGELSGWLQEGAADLFNPIPLLGPLLTDLADQFLGSGGLEALLNMLQVGDLLGDLAIDDSIGSVLGSVGAALLSLGELTIGGVLTDLGFADSVADLTLRDLVSDLAGPLGAVLTDGPLGLDLTWLLNGLDLGDVLGYAGLDTFSLNLGDLVGDWVNPYLADLLEGFVAGQLTLAGASVGSFGGTFTELLVSMPQQLLDMLGG</sequence>